<accession>A0A0A9CX99</accession>
<dbReference type="EMBL" id="GBRH01219875">
    <property type="protein sequence ID" value="JAD78020.1"/>
    <property type="molecule type" value="Transcribed_RNA"/>
</dbReference>
<reference evidence="1" key="2">
    <citation type="journal article" date="2015" name="Data Brief">
        <title>Shoot transcriptome of the giant reed, Arundo donax.</title>
        <authorList>
            <person name="Barrero R.A."/>
            <person name="Guerrero F.D."/>
            <person name="Moolhuijzen P."/>
            <person name="Goolsby J.A."/>
            <person name="Tidwell J."/>
            <person name="Bellgard S.E."/>
            <person name="Bellgard M.I."/>
        </authorList>
    </citation>
    <scope>NUCLEOTIDE SEQUENCE</scope>
    <source>
        <tissue evidence="1">Shoot tissue taken approximately 20 cm above the soil surface</tissue>
    </source>
</reference>
<protein>
    <submittedName>
        <fullName evidence="1">Uncharacterized protein</fullName>
    </submittedName>
</protein>
<reference evidence="1" key="1">
    <citation type="submission" date="2014-09" db="EMBL/GenBank/DDBJ databases">
        <authorList>
            <person name="Magalhaes I.L.F."/>
            <person name="Oliveira U."/>
            <person name="Santos F.R."/>
            <person name="Vidigal T.H.D.A."/>
            <person name="Brescovit A.D."/>
            <person name="Santos A.J."/>
        </authorList>
    </citation>
    <scope>NUCLEOTIDE SEQUENCE</scope>
    <source>
        <tissue evidence="1">Shoot tissue taken approximately 20 cm above the soil surface</tissue>
    </source>
</reference>
<organism evidence="1">
    <name type="scientific">Arundo donax</name>
    <name type="common">Giant reed</name>
    <name type="synonym">Donax arundinaceus</name>
    <dbReference type="NCBI Taxonomy" id="35708"/>
    <lineage>
        <taxon>Eukaryota</taxon>
        <taxon>Viridiplantae</taxon>
        <taxon>Streptophyta</taxon>
        <taxon>Embryophyta</taxon>
        <taxon>Tracheophyta</taxon>
        <taxon>Spermatophyta</taxon>
        <taxon>Magnoliopsida</taxon>
        <taxon>Liliopsida</taxon>
        <taxon>Poales</taxon>
        <taxon>Poaceae</taxon>
        <taxon>PACMAD clade</taxon>
        <taxon>Arundinoideae</taxon>
        <taxon>Arundineae</taxon>
        <taxon>Arundo</taxon>
    </lineage>
</organism>
<proteinExistence type="predicted"/>
<name>A0A0A9CX99_ARUDO</name>
<dbReference type="AlphaFoldDB" id="A0A0A9CX99"/>
<sequence>MKLFSLVYERISPRSNTNVVHRNADELFYPLHVAAGSLGKFVVTSNRRNVTLPPRQHLAFDLYLLQGVKIPWEGL</sequence>
<evidence type="ECO:0000313" key="1">
    <source>
        <dbReference type="EMBL" id="JAD78020.1"/>
    </source>
</evidence>